<dbReference type="InterPro" id="IPR015898">
    <property type="entry name" value="G-protein_gamma-like_dom"/>
</dbReference>
<dbReference type="GO" id="GO:0000750">
    <property type="term" value="P:pheromone-dependent signal transduction involved in conjugation with cellular fusion"/>
    <property type="evidence" value="ECO:0007669"/>
    <property type="project" value="InterPro"/>
</dbReference>
<feature type="domain" description="G protein gamma" evidence="10">
    <location>
        <begin position="28"/>
        <end position="102"/>
    </location>
</feature>
<keyword evidence="8" id="KW-0449">Lipoprotein</keyword>
<dbReference type="Proteomes" id="UP000478008">
    <property type="component" value="Unassembled WGS sequence"/>
</dbReference>
<dbReference type="Gene3D" id="4.10.260.10">
    <property type="entry name" value="Transducin (heterotrimeric G protein), gamma chain"/>
    <property type="match status" value="1"/>
</dbReference>
<keyword evidence="7" id="KW-0807">Transducer</keyword>
<evidence type="ECO:0000313" key="12">
    <source>
        <dbReference type="Proteomes" id="UP000478008"/>
    </source>
</evidence>
<protein>
    <recommendedName>
        <fullName evidence="3">Guanine nucleotide-binding protein subunit gamma</fullName>
    </recommendedName>
</protein>
<proteinExistence type="inferred from homology"/>
<comment type="subcellular location">
    <subcellularLocation>
        <location evidence="1">Membrane</location>
    </subcellularLocation>
</comment>
<keyword evidence="4" id="KW-0488">Methylation</keyword>
<comment type="similarity">
    <text evidence="2">Belongs to the G protein gamma family.</text>
</comment>
<dbReference type="AlphaFoldDB" id="A0A7D9GZN0"/>
<dbReference type="SMART" id="SM01224">
    <property type="entry name" value="G_gamma"/>
    <property type="match status" value="1"/>
</dbReference>
<gene>
    <name evidence="11" type="primary">STE18</name>
    <name evidence="11" type="ORF">DEBR0S3_02344G</name>
</gene>
<accession>A0A7D9GZN0</accession>
<dbReference type="GO" id="GO:0031681">
    <property type="term" value="F:G-protein beta-subunit binding"/>
    <property type="evidence" value="ECO:0007669"/>
    <property type="project" value="InterPro"/>
</dbReference>
<dbReference type="EMBL" id="CABFWN010000003">
    <property type="protein sequence ID" value="VUG18103.1"/>
    <property type="molecule type" value="Genomic_DNA"/>
</dbReference>
<sequence length="102" mass="11960">MQSSSQSPGSVLELQKQLKSLVRVNRMKMMKLERLKRYNERLKESLQIDRIKASNSSLIIIDYTERTKDFLLPSIWGKPEMNRFNAPKKTRPKQSSQCCVIM</sequence>
<dbReference type="InterPro" id="IPR041848">
    <property type="entry name" value="Ste18_fungal"/>
</dbReference>
<organism evidence="11 12">
    <name type="scientific">Dekkera bruxellensis</name>
    <name type="common">Brettanomyces custersii</name>
    <dbReference type="NCBI Taxonomy" id="5007"/>
    <lineage>
        <taxon>Eukaryota</taxon>
        <taxon>Fungi</taxon>
        <taxon>Dikarya</taxon>
        <taxon>Ascomycota</taxon>
        <taxon>Saccharomycotina</taxon>
        <taxon>Pichiomycetes</taxon>
        <taxon>Pichiales</taxon>
        <taxon>Pichiaceae</taxon>
        <taxon>Brettanomyces</taxon>
    </lineage>
</organism>
<evidence type="ECO:0000256" key="4">
    <source>
        <dbReference type="ARBA" id="ARBA00022481"/>
    </source>
</evidence>
<evidence type="ECO:0000256" key="6">
    <source>
        <dbReference type="ARBA" id="ARBA00023139"/>
    </source>
</evidence>
<dbReference type="GO" id="GO:0005834">
    <property type="term" value="C:heterotrimeric G-protein complex"/>
    <property type="evidence" value="ECO:0007669"/>
    <property type="project" value="TreeGrafter"/>
</dbReference>
<keyword evidence="12" id="KW-1185">Reference proteome</keyword>
<dbReference type="PANTHER" id="PTHR28189:SF1">
    <property type="entry name" value="GUANINE NUCLEOTIDE-BINDING PROTEIN SUBUNIT GAMMA"/>
    <property type="match status" value="1"/>
</dbReference>
<evidence type="ECO:0000256" key="5">
    <source>
        <dbReference type="ARBA" id="ARBA00023136"/>
    </source>
</evidence>
<keyword evidence="6" id="KW-0564">Palmitate</keyword>
<evidence type="ECO:0000259" key="10">
    <source>
        <dbReference type="SMART" id="SM01224"/>
    </source>
</evidence>
<evidence type="ECO:0000256" key="7">
    <source>
        <dbReference type="ARBA" id="ARBA00023224"/>
    </source>
</evidence>
<name>A0A7D9GZN0_DEKBR</name>
<dbReference type="PANTHER" id="PTHR28189">
    <property type="entry name" value="GUANINE NUCLEOTIDE-BINDING PROTEIN SUBUNIT GAMMA"/>
    <property type="match status" value="1"/>
</dbReference>
<evidence type="ECO:0000256" key="1">
    <source>
        <dbReference type="ARBA" id="ARBA00004370"/>
    </source>
</evidence>
<evidence type="ECO:0000313" key="11">
    <source>
        <dbReference type="EMBL" id="VUG18103.1"/>
    </source>
</evidence>
<keyword evidence="9" id="KW-0636">Prenylation</keyword>
<dbReference type="Pfam" id="PF00631">
    <property type="entry name" value="G-gamma"/>
    <property type="match status" value="1"/>
</dbReference>
<evidence type="ECO:0000256" key="2">
    <source>
        <dbReference type="ARBA" id="ARBA00007431"/>
    </source>
</evidence>
<evidence type="ECO:0000256" key="9">
    <source>
        <dbReference type="ARBA" id="ARBA00023289"/>
    </source>
</evidence>
<dbReference type="GO" id="GO:0007186">
    <property type="term" value="P:G protein-coupled receptor signaling pathway"/>
    <property type="evidence" value="ECO:0007669"/>
    <property type="project" value="InterPro"/>
</dbReference>
<dbReference type="SUPFAM" id="SSF48670">
    <property type="entry name" value="Transducin (heterotrimeric G protein), gamma chain"/>
    <property type="match status" value="1"/>
</dbReference>
<evidence type="ECO:0000256" key="3">
    <source>
        <dbReference type="ARBA" id="ARBA00016111"/>
    </source>
</evidence>
<evidence type="ECO:0000256" key="8">
    <source>
        <dbReference type="ARBA" id="ARBA00023288"/>
    </source>
</evidence>
<dbReference type="InterPro" id="IPR036284">
    <property type="entry name" value="GGL_sf"/>
</dbReference>
<reference evidence="11 12" key="1">
    <citation type="submission" date="2019-07" db="EMBL/GenBank/DDBJ databases">
        <authorList>
            <person name="Friedrich A."/>
            <person name="Schacherer J."/>
        </authorList>
    </citation>
    <scope>NUCLEOTIDE SEQUENCE [LARGE SCALE GENOMIC DNA]</scope>
</reference>
<keyword evidence="5" id="KW-0472">Membrane</keyword>